<keyword evidence="11 12" id="KW-0449">Lipoprotein</keyword>
<keyword evidence="7 12" id="KW-1133">Transmembrane helix</keyword>
<comment type="similarity">
    <text evidence="12">Belongs to the OXA1/ALB3/YidC family. Type 2 subfamily.</text>
</comment>
<comment type="caution">
    <text evidence="15">The sequence shown here is derived from an EMBL/GenBank/DDBJ whole genome shotgun (WGS) entry which is preliminary data.</text>
</comment>
<protein>
    <recommendedName>
        <fullName evidence="12">Membrane protein insertase YidC</fullName>
    </recommendedName>
    <alternativeName>
        <fullName evidence="12">Foldase YidC</fullName>
    </alternativeName>
    <alternativeName>
        <fullName evidence="12">Membrane integrase YidC</fullName>
    </alternativeName>
    <alternativeName>
        <fullName evidence="12">Membrane protein YidC</fullName>
    </alternativeName>
</protein>
<dbReference type="InterPro" id="IPR028055">
    <property type="entry name" value="YidC/Oxa/ALB_C"/>
</dbReference>
<name>A0A177KHJ4_9BACI</name>
<proteinExistence type="inferred from homology"/>
<dbReference type="PANTHER" id="PTHR12428:SF65">
    <property type="entry name" value="CYTOCHROME C OXIDASE ASSEMBLY PROTEIN COX18, MITOCHONDRIAL"/>
    <property type="match status" value="1"/>
</dbReference>
<keyword evidence="9" id="KW-0564">Palmitate</keyword>
<dbReference type="InterPro" id="IPR023060">
    <property type="entry name" value="YidC/YidC1/YidC2_Firmicutes"/>
</dbReference>
<dbReference type="InterPro" id="IPR047196">
    <property type="entry name" value="YidC_ALB_C"/>
</dbReference>
<keyword evidence="3 12" id="KW-1003">Cell membrane</keyword>
<dbReference type="PRINTS" id="PR00701">
    <property type="entry name" value="60KDINNERMP"/>
</dbReference>
<dbReference type="PANTHER" id="PTHR12428">
    <property type="entry name" value="OXA1"/>
    <property type="match status" value="1"/>
</dbReference>
<feature type="transmembrane region" description="Helical" evidence="12">
    <location>
        <begin position="124"/>
        <end position="148"/>
    </location>
</feature>
<evidence type="ECO:0000256" key="10">
    <source>
        <dbReference type="ARBA" id="ARBA00023186"/>
    </source>
</evidence>
<dbReference type="Proteomes" id="UP000077271">
    <property type="component" value="Unassembled WGS sequence"/>
</dbReference>
<dbReference type="GO" id="GO:0005886">
    <property type="term" value="C:plasma membrane"/>
    <property type="evidence" value="ECO:0007669"/>
    <property type="project" value="UniProtKB-SubCell"/>
</dbReference>
<keyword evidence="8 12" id="KW-0472">Membrane</keyword>
<keyword evidence="4 12" id="KW-0812">Transmembrane</keyword>
<dbReference type="RefSeq" id="WP_018393384.1">
    <property type="nucleotide sequence ID" value="NZ_LQWZ01000037.1"/>
</dbReference>
<evidence type="ECO:0000256" key="1">
    <source>
        <dbReference type="ARBA" id="ARBA00004651"/>
    </source>
</evidence>
<evidence type="ECO:0000256" key="5">
    <source>
        <dbReference type="ARBA" id="ARBA00022729"/>
    </source>
</evidence>
<organism evidence="15 16">
    <name type="scientific">Domibacillus aminovorans</name>
    <dbReference type="NCBI Taxonomy" id="29332"/>
    <lineage>
        <taxon>Bacteria</taxon>
        <taxon>Bacillati</taxon>
        <taxon>Bacillota</taxon>
        <taxon>Bacilli</taxon>
        <taxon>Bacillales</taxon>
        <taxon>Bacillaceae</taxon>
        <taxon>Domibacillus</taxon>
    </lineage>
</organism>
<evidence type="ECO:0000256" key="12">
    <source>
        <dbReference type="HAMAP-Rule" id="MF_01811"/>
    </source>
</evidence>
<evidence type="ECO:0000256" key="6">
    <source>
        <dbReference type="ARBA" id="ARBA00022927"/>
    </source>
</evidence>
<evidence type="ECO:0000256" key="11">
    <source>
        <dbReference type="ARBA" id="ARBA00023288"/>
    </source>
</evidence>
<evidence type="ECO:0000256" key="8">
    <source>
        <dbReference type="ARBA" id="ARBA00023136"/>
    </source>
</evidence>
<evidence type="ECO:0000256" key="7">
    <source>
        <dbReference type="ARBA" id="ARBA00022989"/>
    </source>
</evidence>
<dbReference type="InterPro" id="IPR001708">
    <property type="entry name" value="YidC/ALB3/OXA1/COX18"/>
</dbReference>
<feature type="transmembrane region" description="Helical" evidence="12">
    <location>
        <begin position="49"/>
        <end position="72"/>
    </location>
</feature>
<feature type="signal peptide" evidence="13">
    <location>
        <begin position="1"/>
        <end position="23"/>
    </location>
</feature>
<evidence type="ECO:0000256" key="9">
    <source>
        <dbReference type="ARBA" id="ARBA00023139"/>
    </source>
</evidence>
<dbReference type="EMBL" id="LQWZ01000037">
    <property type="protein sequence ID" value="OAH52862.1"/>
    <property type="molecule type" value="Genomic_DNA"/>
</dbReference>
<dbReference type="GO" id="GO:0051205">
    <property type="term" value="P:protein insertion into membrane"/>
    <property type="evidence" value="ECO:0007669"/>
    <property type="project" value="TreeGrafter"/>
</dbReference>
<evidence type="ECO:0000256" key="13">
    <source>
        <dbReference type="SAM" id="SignalP"/>
    </source>
</evidence>
<keyword evidence="10 12" id="KW-0143">Chaperone</keyword>
<evidence type="ECO:0000313" key="16">
    <source>
        <dbReference type="Proteomes" id="UP000077271"/>
    </source>
</evidence>
<reference evidence="15 16" key="1">
    <citation type="submission" date="2016-01" db="EMBL/GenBank/DDBJ databases">
        <title>Investigation of taxonomic status of Bacillus aminovorans.</title>
        <authorList>
            <person name="Verma A."/>
            <person name="Pal Y."/>
            <person name="Krishnamurthi S."/>
        </authorList>
    </citation>
    <scope>NUCLEOTIDE SEQUENCE [LARGE SCALE GENOMIC DNA]</scope>
    <source>
        <strain evidence="15 16">DSM 4337</strain>
    </source>
</reference>
<evidence type="ECO:0000256" key="3">
    <source>
        <dbReference type="ARBA" id="ARBA00022475"/>
    </source>
</evidence>
<dbReference type="HAMAP" id="MF_01811">
    <property type="entry name" value="YidC_type2"/>
    <property type="match status" value="1"/>
</dbReference>
<dbReference type="GO" id="GO:0015031">
    <property type="term" value="P:protein transport"/>
    <property type="evidence" value="ECO:0007669"/>
    <property type="project" value="UniProtKB-KW"/>
</dbReference>
<evidence type="ECO:0000259" key="14">
    <source>
        <dbReference type="Pfam" id="PF02096"/>
    </source>
</evidence>
<accession>A0A177KHJ4</accession>
<evidence type="ECO:0000313" key="15">
    <source>
        <dbReference type="EMBL" id="OAH52862.1"/>
    </source>
</evidence>
<sequence>MKKQLLLALTLLSAIVLSGCQSAQTEGHFFHDYLVNPFVKLIHALGEMLGSYGLAIIVITIIVRLILMPLMLNSMKKQAVMRQKMEVVKPKMTAIQDRLKAEKNPEEQRKIQMEMMGLYKEHDINPMAMGCLPMLLQTPIWMGLYYGITISPDIRSHEFLWFRLGNPDIAMAIIAGIIYYVQFRVSMQTMPAEQQQQMKFIGLLSPVMILIFSVSAPAALPIYWAVSGLILIFQSWLGRKYYQTHPPVENATK</sequence>
<dbReference type="CDD" id="cd20070">
    <property type="entry name" value="5TM_YidC_Alb3"/>
    <property type="match status" value="1"/>
</dbReference>
<evidence type="ECO:0000256" key="2">
    <source>
        <dbReference type="ARBA" id="ARBA00022448"/>
    </source>
</evidence>
<gene>
    <name evidence="12" type="primary">yidC</name>
    <name evidence="15" type="ORF">AWH48_13705</name>
</gene>
<keyword evidence="2 12" id="KW-0813">Transport</keyword>
<dbReference type="Pfam" id="PF02096">
    <property type="entry name" value="60KD_IMP"/>
    <property type="match status" value="1"/>
</dbReference>
<dbReference type="NCBIfam" id="TIGR03592">
    <property type="entry name" value="yidC_oxa1_cterm"/>
    <property type="match status" value="1"/>
</dbReference>
<keyword evidence="6 12" id="KW-0653">Protein transport</keyword>
<dbReference type="PROSITE" id="PS51257">
    <property type="entry name" value="PROKAR_LIPOPROTEIN"/>
    <property type="match status" value="1"/>
</dbReference>
<dbReference type="OrthoDB" id="9780552at2"/>
<feature type="transmembrane region" description="Helical" evidence="12">
    <location>
        <begin position="200"/>
        <end position="216"/>
    </location>
</feature>
<feature type="domain" description="Membrane insertase YidC/Oxa/ALB C-terminal" evidence="14">
    <location>
        <begin position="52"/>
        <end position="237"/>
    </location>
</feature>
<evidence type="ECO:0000256" key="4">
    <source>
        <dbReference type="ARBA" id="ARBA00022692"/>
    </source>
</evidence>
<dbReference type="AlphaFoldDB" id="A0A177KHJ4"/>
<keyword evidence="5 12" id="KW-0732">Signal</keyword>
<comment type="subcellular location">
    <subcellularLocation>
        <location evidence="1 12">Cell membrane</location>
        <topology evidence="1 12">Multi-pass membrane protein</topology>
    </subcellularLocation>
</comment>
<feature type="chain" id="PRO_5008872378" description="Membrane protein insertase YidC" evidence="13">
    <location>
        <begin position="24"/>
        <end position="253"/>
    </location>
</feature>
<dbReference type="GO" id="GO:0032977">
    <property type="term" value="F:membrane insertase activity"/>
    <property type="evidence" value="ECO:0007669"/>
    <property type="project" value="InterPro"/>
</dbReference>
<feature type="transmembrane region" description="Helical" evidence="12">
    <location>
        <begin position="160"/>
        <end position="180"/>
    </location>
</feature>
<comment type="function">
    <text evidence="12">Required for the insertion and/or proper folding and/or complex formation of integral membrane proteins into the membrane. Involved in integration of membrane proteins that insert both dependently and independently of the Sec translocase complex, as well as at least some lipoproteins.</text>
</comment>